<accession>A0A7C3ZP32</accession>
<organism evidence="2">
    <name type="scientific">Planktothricoides sp. SpSt-374</name>
    <dbReference type="NCBI Taxonomy" id="2282167"/>
    <lineage>
        <taxon>Bacteria</taxon>
        <taxon>Bacillati</taxon>
        <taxon>Cyanobacteriota</taxon>
        <taxon>Cyanophyceae</taxon>
        <taxon>Oscillatoriophycideae</taxon>
        <taxon>Oscillatoriales</taxon>
        <taxon>Oscillatoriaceae</taxon>
        <taxon>Planktothricoides</taxon>
    </lineage>
</organism>
<dbReference type="EMBL" id="DSPX01000193">
    <property type="protein sequence ID" value="HGG02584.1"/>
    <property type="molecule type" value="Genomic_DNA"/>
</dbReference>
<dbReference type="AlphaFoldDB" id="A0A7C3ZP32"/>
<keyword evidence="1" id="KW-0812">Transmembrane</keyword>
<sequence>MGFFAWLGGLVDQFIEWLGQAIAAFARALVSIIQAVWYTAMVGVLIAAFGYASTLYAIFYAGAILTETLMEVWDYRYSNKPAQVFSVEKAPANTPLPRYRSEVTKVMALTNIQYS</sequence>
<evidence type="ECO:0000256" key="1">
    <source>
        <dbReference type="SAM" id="Phobius"/>
    </source>
</evidence>
<name>A0A7C3ZP32_9CYAN</name>
<comment type="caution">
    <text evidence="2">The sequence shown here is derived from an EMBL/GenBank/DDBJ whole genome shotgun (WGS) entry which is preliminary data.</text>
</comment>
<evidence type="ECO:0000313" key="2">
    <source>
        <dbReference type="EMBL" id="HGG02584.1"/>
    </source>
</evidence>
<gene>
    <name evidence="2" type="ORF">ENR15_18565</name>
</gene>
<keyword evidence="1" id="KW-1133">Transmembrane helix</keyword>
<protein>
    <submittedName>
        <fullName evidence="2">Uncharacterized protein</fullName>
    </submittedName>
</protein>
<keyword evidence="1" id="KW-0472">Membrane</keyword>
<reference evidence="2" key="1">
    <citation type="journal article" date="2020" name="mSystems">
        <title>Genome- and Community-Level Interaction Insights into Carbon Utilization and Element Cycling Functions of Hydrothermarchaeota in Hydrothermal Sediment.</title>
        <authorList>
            <person name="Zhou Z."/>
            <person name="Liu Y."/>
            <person name="Xu W."/>
            <person name="Pan J."/>
            <person name="Luo Z.H."/>
            <person name="Li M."/>
        </authorList>
    </citation>
    <scope>NUCLEOTIDE SEQUENCE [LARGE SCALE GENOMIC DNA]</scope>
    <source>
        <strain evidence="2">SpSt-374</strain>
    </source>
</reference>
<feature type="transmembrane region" description="Helical" evidence="1">
    <location>
        <begin position="38"/>
        <end position="61"/>
    </location>
</feature>
<proteinExistence type="predicted"/>